<sequence length="144" mass="16801">MNKAKELLDELQNLDEEIQSRIDELANLEASLLSSPKMRMDKVQGGQKVRLDERYIDIFSMQAPLKEYIKQATAEAIQRRIELSKLIDKMPKPASRTILRMVYIQKANVYDMIEFLRCSKTTFYKKKKDAIRELGVVVDKSELM</sequence>
<reference evidence="2 3" key="1">
    <citation type="journal article" date="2016" name="PLoS Biol.">
        <title>Horizontal DNA Transfer Mechanisms of Bacteria as Weapons of Intragenomic Conflict.</title>
        <authorList>
            <person name="Croucher N.J."/>
            <person name="Mostowy R."/>
            <person name="Wymant C."/>
            <person name="Turner P."/>
            <person name="Bentley S.D."/>
            <person name="Fraser C."/>
        </authorList>
    </citation>
    <scope>NUCLEOTIDE SEQUENCE [LARGE SCALE GENOMIC DNA]</scope>
</reference>
<dbReference type="EMBL" id="KT337353">
    <property type="protein sequence ID" value="ALA47109.1"/>
    <property type="molecule type" value="Genomic_DNA"/>
</dbReference>
<keyword evidence="1" id="KW-0175">Coiled coil</keyword>
<proteinExistence type="predicted"/>
<dbReference type="Proteomes" id="UP000257246">
    <property type="component" value="Segment"/>
</dbReference>
<keyword evidence="3" id="KW-1185">Reference proteome</keyword>
<accession>A0A141E050</accession>
<name>A0A141E050_9CAUD</name>
<feature type="coiled-coil region" evidence="1">
    <location>
        <begin position="1"/>
        <end position="31"/>
    </location>
</feature>
<evidence type="ECO:0000256" key="1">
    <source>
        <dbReference type="SAM" id="Coils"/>
    </source>
</evidence>
<evidence type="ECO:0000313" key="3">
    <source>
        <dbReference type="Proteomes" id="UP000257246"/>
    </source>
</evidence>
<protein>
    <submittedName>
        <fullName evidence="2">DUF1492 domain protein</fullName>
    </submittedName>
</protein>
<evidence type="ECO:0000313" key="2">
    <source>
        <dbReference type="EMBL" id="ALA47109.1"/>
    </source>
</evidence>
<gene>
    <name evidence="2" type="ORF">phiARI0460-2_28</name>
</gene>
<organism evidence="2 3">
    <name type="scientific">Streptococcus phage phiARI0460-2</name>
    <dbReference type="NCBI Taxonomy" id="1701825"/>
    <lineage>
        <taxon>Viruses</taxon>
        <taxon>Duplodnaviria</taxon>
        <taxon>Heunggongvirae</taxon>
        <taxon>Uroviricota</taxon>
        <taxon>Caudoviricetes</taxon>
        <taxon>Ferrettivirinae</taxon>
        <taxon>Spinunavirus</taxon>
        <taxon>Spinunavirus ARI04602</taxon>
    </lineage>
</organism>
<dbReference type="Pfam" id="PF07374">
    <property type="entry name" value="DUF1492"/>
    <property type="match status" value="1"/>
</dbReference>
<dbReference type="InterPro" id="IPR010861">
    <property type="entry name" value="DUF1492"/>
</dbReference>